<comment type="caution">
    <text evidence="2">The sequence shown here is derived from an EMBL/GenBank/DDBJ whole genome shotgun (WGS) entry which is preliminary data.</text>
</comment>
<dbReference type="RefSeq" id="WP_229334762.1">
    <property type="nucleotide sequence ID" value="NZ_JAINUL010000001.1"/>
</dbReference>
<keyword evidence="3" id="KW-1185">Reference proteome</keyword>
<evidence type="ECO:0000313" key="2">
    <source>
        <dbReference type="EMBL" id="MCC0094182.1"/>
    </source>
</evidence>
<gene>
    <name evidence="2" type="ORF">K7B10_05130</name>
</gene>
<sequence>MPAPTRAEHQEARALALLRELGAGHMDHPGGTLLAHLERVHARLGEWGARPALRLAGLCHAFYGTDGFATALLPVGRRAELAAVIGAEAEEIVYFYACCDRAASYPTLAADAPAGASGADADAADNEAVSSVAPAFRDRFTGHVHSPDLQSRRDFAELSAANELDLARIDPAFRAAHGPGLLALFTRLRGLLTEPAWRDCQAVLGDSASAP</sequence>
<reference evidence="2 3" key="1">
    <citation type="submission" date="2021-08" db="EMBL/GenBank/DDBJ databases">
        <title>Genomic Architecture of Streptomyces flavotricini NGL1 and Streptomyces erythrochromogenes HMS4 With Differential Plant Beneficial attributes and laccase production capabilities.</title>
        <authorList>
            <person name="Salwan R."/>
            <person name="Kaur R."/>
            <person name="Sharma V."/>
        </authorList>
    </citation>
    <scope>NUCLEOTIDE SEQUENCE [LARGE SCALE GENOMIC DNA]</scope>
    <source>
        <strain evidence="2 3">NGL1</strain>
    </source>
</reference>
<protein>
    <recommendedName>
        <fullName evidence="1">DUF6817 domain-containing protein</fullName>
    </recommendedName>
</protein>
<accession>A0ABS8DZ74</accession>
<feature type="domain" description="DUF6817" evidence="1">
    <location>
        <begin position="17"/>
        <end position="101"/>
    </location>
</feature>
<dbReference type="Pfam" id="PF20680">
    <property type="entry name" value="DUF6817"/>
    <property type="match status" value="1"/>
</dbReference>
<organism evidence="2 3">
    <name type="scientific">Streptomyces flavotricini</name>
    <dbReference type="NCBI Taxonomy" id="66888"/>
    <lineage>
        <taxon>Bacteria</taxon>
        <taxon>Bacillati</taxon>
        <taxon>Actinomycetota</taxon>
        <taxon>Actinomycetes</taxon>
        <taxon>Kitasatosporales</taxon>
        <taxon>Streptomycetaceae</taxon>
        <taxon>Streptomyces</taxon>
    </lineage>
</organism>
<dbReference type="EMBL" id="JAINUL010000001">
    <property type="protein sequence ID" value="MCC0094182.1"/>
    <property type="molecule type" value="Genomic_DNA"/>
</dbReference>
<evidence type="ECO:0000259" key="1">
    <source>
        <dbReference type="Pfam" id="PF20680"/>
    </source>
</evidence>
<name>A0ABS8DZ74_9ACTN</name>
<dbReference type="InterPro" id="IPR049202">
    <property type="entry name" value="DUF6817"/>
</dbReference>
<proteinExistence type="predicted"/>
<evidence type="ECO:0000313" key="3">
    <source>
        <dbReference type="Proteomes" id="UP001520654"/>
    </source>
</evidence>
<dbReference type="Proteomes" id="UP001520654">
    <property type="component" value="Unassembled WGS sequence"/>
</dbReference>